<dbReference type="Proteomes" id="UP000195787">
    <property type="component" value="Unassembled WGS sequence"/>
</dbReference>
<evidence type="ECO:0000259" key="1">
    <source>
        <dbReference type="Pfam" id="PF01979"/>
    </source>
</evidence>
<evidence type="ECO:0000313" key="3">
    <source>
        <dbReference type="Proteomes" id="UP000195787"/>
    </source>
</evidence>
<evidence type="ECO:0000313" key="2">
    <source>
        <dbReference type="EMBL" id="SJM67240.1"/>
    </source>
</evidence>
<dbReference type="Gene3D" id="2.30.40.10">
    <property type="entry name" value="Urease, subunit C, domain 1"/>
    <property type="match status" value="1"/>
</dbReference>
<dbReference type="InterPro" id="IPR006680">
    <property type="entry name" value="Amidohydro-rel"/>
</dbReference>
<keyword evidence="3" id="KW-1185">Reference proteome</keyword>
<sequence length="411" mass="43961">MRTVRDCEEERRLTIAITNAHVIPVTGEAFDGTVVIEDGRIAALGADIAVPEGAEVVDAGGAHLTPGLVDAHVHLGVHPEGDGGAASDTNEMTGVNQAGVRTIDAIDPLEEGWDAALAGGVTTVNVNPGSGNPIGGQATTLHTWGRIVDEMTLRVPAGMKSALGENPKRVYGEKRQTPSTRLGNAKVIREAFFEAQNYMAQQAHAAAEGKPFARDVTNEALAQVLRGEIPWRQHCHRADDVVTAVRLSEEFGYKLVIDHGTEAHLVADLLAEKGIPVLIGPLFTTKSKMELRGRSIANPAKLAAAGVEVSLITDHPVIPISFHVHQASLAMREGLDRDTALRAITINPAKVLGVDAEVGSLEVGKRADLVLWSGDWADTMARPTGVWVDGKRVFEFDEETREERVASRELV</sequence>
<dbReference type="InterPro" id="IPR032466">
    <property type="entry name" value="Metal_Hydrolase"/>
</dbReference>
<dbReference type="AlphaFoldDB" id="A0A1R4GGL0"/>
<dbReference type="InterPro" id="IPR011059">
    <property type="entry name" value="Metal-dep_hydrolase_composite"/>
</dbReference>
<gene>
    <name evidence="2" type="ORF">CZ674_11775</name>
</gene>
<dbReference type="EMBL" id="FUHU01000044">
    <property type="protein sequence ID" value="SJM67240.1"/>
    <property type="molecule type" value="Genomic_DNA"/>
</dbReference>
<dbReference type="Pfam" id="PF01979">
    <property type="entry name" value="Amidohydro_1"/>
    <property type="match status" value="1"/>
</dbReference>
<dbReference type="InterPro" id="IPR051781">
    <property type="entry name" value="Metallo-dep_Hydrolase"/>
</dbReference>
<dbReference type="SUPFAM" id="SSF51556">
    <property type="entry name" value="Metallo-dependent hydrolases"/>
    <property type="match status" value="1"/>
</dbReference>
<dbReference type="GO" id="GO:0008448">
    <property type="term" value="F:N-acetylglucosamine-6-phosphate deacetylase activity"/>
    <property type="evidence" value="ECO:0007669"/>
    <property type="project" value="UniProtKB-EC"/>
</dbReference>
<dbReference type="CDD" id="cd01309">
    <property type="entry name" value="Met_dep_hydrolase_C"/>
    <property type="match status" value="1"/>
</dbReference>
<dbReference type="PANTHER" id="PTHR43135:SF3">
    <property type="entry name" value="ALPHA-D-RIBOSE 1-METHYLPHOSPHONATE 5-TRIPHOSPHATE DIPHOSPHATASE"/>
    <property type="match status" value="1"/>
</dbReference>
<keyword evidence="2" id="KW-0378">Hydrolase</keyword>
<feature type="domain" description="Amidohydrolase-related" evidence="1">
    <location>
        <begin position="64"/>
        <end position="393"/>
    </location>
</feature>
<organism evidence="2 3">
    <name type="scientific">Agrococcus casei LMG 22410</name>
    <dbReference type="NCBI Taxonomy" id="1255656"/>
    <lineage>
        <taxon>Bacteria</taxon>
        <taxon>Bacillati</taxon>
        <taxon>Actinomycetota</taxon>
        <taxon>Actinomycetes</taxon>
        <taxon>Micrococcales</taxon>
        <taxon>Microbacteriaceae</taxon>
        <taxon>Agrococcus</taxon>
    </lineage>
</organism>
<dbReference type="PANTHER" id="PTHR43135">
    <property type="entry name" value="ALPHA-D-RIBOSE 1-METHYLPHOSPHONATE 5-TRIPHOSPHATE DIPHOSPHATASE"/>
    <property type="match status" value="1"/>
</dbReference>
<name>A0A1R4GGL0_9MICO</name>
<proteinExistence type="predicted"/>
<protein>
    <submittedName>
        <fullName evidence="2">N-acetylglucosamine-6-phosphate deacetylase</fullName>
        <ecNumber evidence="2">3.5.1.25</ecNumber>
    </submittedName>
</protein>
<accession>A0A1R4GGL0</accession>
<dbReference type="SUPFAM" id="SSF51338">
    <property type="entry name" value="Composite domain of metallo-dependent hydrolases"/>
    <property type="match status" value="1"/>
</dbReference>
<dbReference type="Gene3D" id="3.20.20.140">
    <property type="entry name" value="Metal-dependent hydrolases"/>
    <property type="match status" value="1"/>
</dbReference>
<reference evidence="2 3" key="1">
    <citation type="submission" date="2017-02" db="EMBL/GenBank/DDBJ databases">
        <authorList>
            <person name="Peterson S.W."/>
        </authorList>
    </citation>
    <scope>NUCLEOTIDE SEQUENCE [LARGE SCALE GENOMIC DNA]</scope>
    <source>
        <strain evidence="2 3">LMG 22410</strain>
    </source>
</reference>
<dbReference type="EC" id="3.5.1.25" evidence="2"/>